<proteinExistence type="predicted"/>
<accession>A0ACB8SYX7</accession>
<evidence type="ECO:0000313" key="2">
    <source>
        <dbReference type="Proteomes" id="UP000814140"/>
    </source>
</evidence>
<reference evidence="1" key="1">
    <citation type="submission" date="2021-03" db="EMBL/GenBank/DDBJ databases">
        <authorList>
            <consortium name="DOE Joint Genome Institute"/>
            <person name="Ahrendt S."/>
            <person name="Looney B.P."/>
            <person name="Miyauchi S."/>
            <person name="Morin E."/>
            <person name="Drula E."/>
            <person name="Courty P.E."/>
            <person name="Chicoki N."/>
            <person name="Fauchery L."/>
            <person name="Kohler A."/>
            <person name="Kuo A."/>
            <person name="Labutti K."/>
            <person name="Pangilinan J."/>
            <person name="Lipzen A."/>
            <person name="Riley R."/>
            <person name="Andreopoulos W."/>
            <person name="He G."/>
            <person name="Johnson J."/>
            <person name="Barry K.W."/>
            <person name="Grigoriev I.V."/>
            <person name="Nagy L."/>
            <person name="Hibbett D."/>
            <person name="Henrissat B."/>
            <person name="Matheny P.B."/>
            <person name="Labbe J."/>
            <person name="Martin F."/>
        </authorList>
    </citation>
    <scope>NUCLEOTIDE SEQUENCE</scope>
    <source>
        <strain evidence="1">HHB10654</strain>
    </source>
</reference>
<sequence>MIVEYLCPTAANQRLRVRSSSCGRARPARCPDLCRRPSSISQHQPHTFGLPPSFFRARRRASTSCITATRGASALGPTALQPSGAKVAPASRIAMATPTATPPRRHHDLSAPHSSSAAHSTPSPVTPRPSASSSSMTTSHPSSTPLTVESLLSAHQNASDPRAAALEAAVSERNRLSAENAQLWKVIEKSRTAYIETQKNLDRVRAERDAYKGRLQTLGENTDAVAKSYRDRERALKPSSSSSGMRQGDKLSASASPSTSRARPTRHHSDDTPSSSSHTQNLTPEWSATRERPTPVVTVSYPHHSQNSPAAIPSSASSVFPEPSPLSANQAYAPPRSGSLPAPATPVHVLPPTRPLQIPHKDSAPPSSTASPMGPSLSPFSDTSNVSSSVPTSSSPAPSLSEPLNTPLYEQSQAANTPLTASIPQPSLSPNHPTNDRYLSRESRISLPAEAKHYISTMTDSPQTSPQIAEHSPNRTQSPSRTAPDSNADKSSVRKELSDGEFLDMDDEDSLYDSTHETPDRRAVSASPAASSQDSRKTPAVDDFPLPPTSHPATNGDAPAQRHGQHSSQDSVTSLPSLADRPHLHGGLDTPTTPTANAYNPHMSYMSTFQSVIPEQSAQPLFRALPLLPHDLPHTKITVTNSSIRPNDRGKDVLSFVVWVDPGSGKEGWIVEKLYSDVLGLDQRVRARYGKSVSKRVPSLPDGKLWRDHAPSKVDQRKAVLEKYVQALIDLPVKNNDEIIAFLTSDIIKETNKPVSRQGYKEGYLTKRGKNFGGWKTRFFVVQGPQLEYYESRGGTHLGTIPITGAQIGRQQRPTDRRETEEEGEYRHAFLIIEPKRGAVSAHRHVLCAESDSERDDWVDMLVRYISGTYNEEAISPIAALSNLSINTSVSASSHQPRSSTSSNAPDVASPSNYRRPGGRAASIKDEIAISSAVPLSQLAPDSTNAKLFQAAPQYDEVSLNGSPVKGNDGSPVVDRGASVAFTDAQTAKRLLEKGGYTPAAESPLSSSLPTPSPLEAAGNGDFVVPRANSELGHYPDLAEPRGGRARHPQPSPERARQRQAHRTSYHPTLNPVQSSPVQPERPATPDAMRPDANGKVKISGPMNGTPIPAGYKFGAKEASAETAAQGEQRREKAKSRMFWGWRQGEKPHAVTYVPRAVFGVTLEESLDVAQIARLPAVVFRCIQYLEDKKADQEEGIYRLSGSSAVIKSLKDKFNTEGDVDLLASDEFWDPHAIAGLLKSFFRDLPSSILTRELHMRFLAVIDLVDAQERITELSRLIAALPIENYSLLRALTAHLILIVQNAHINKMTMRNVGIVFSPTLGIPAGVFSLMLAEFNRVFNVDEEGAPVETEDEDERMMTVTERAMQDDEQDMARRNSRQYSDAAADQLLGLSGRKLTAPDDDGASDDGEEELLSVHDESGTETTEGATAEDSGRDSAQSSAEQHRSRIGSVAATRGLNIRVGESRRHSRMGMVGLPVSPRPPTTQSPLNPGSTAPSPHTPRSSGA</sequence>
<keyword evidence="2" id="KW-1185">Reference proteome</keyword>
<protein>
    <submittedName>
        <fullName evidence="1">RhoGAP-domain-containing protein</fullName>
    </submittedName>
</protein>
<reference evidence="1" key="2">
    <citation type="journal article" date="2022" name="New Phytol.">
        <title>Evolutionary transition to the ectomycorrhizal habit in the genomes of a hyperdiverse lineage of mushroom-forming fungi.</title>
        <authorList>
            <person name="Looney B."/>
            <person name="Miyauchi S."/>
            <person name="Morin E."/>
            <person name="Drula E."/>
            <person name="Courty P.E."/>
            <person name="Kohler A."/>
            <person name="Kuo A."/>
            <person name="LaButti K."/>
            <person name="Pangilinan J."/>
            <person name="Lipzen A."/>
            <person name="Riley R."/>
            <person name="Andreopoulos W."/>
            <person name="He G."/>
            <person name="Johnson J."/>
            <person name="Nolan M."/>
            <person name="Tritt A."/>
            <person name="Barry K.W."/>
            <person name="Grigoriev I.V."/>
            <person name="Nagy L.G."/>
            <person name="Hibbett D."/>
            <person name="Henrissat B."/>
            <person name="Matheny P.B."/>
            <person name="Labbe J."/>
            <person name="Martin F.M."/>
        </authorList>
    </citation>
    <scope>NUCLEOTIDE SEQUENCE</scope>
    <source>
        <strain evidence="1">HHB10654</strain>
    </source>
</reference>
<organism evidence="1 2">
    <name type="scientific">Artomyces pyxidatus</name>
    <dbReference type="NCBI Taxonomy" id="48021"/>
    <lineage>
        <taxon>Eukaryota</taxon>
        <taxon>Fungi</taxon>
        <taxon>Dikarya</taxon>
        <taxon>Basidiomycota</taxon>
        <taxon>Agaricomycotina</taxon>
        <taxon>Agaricomycetes</taxon>
        <taxon>Russulales</taxon>
        <taxon>Auriscalpiaceae</taxon>
        <taxon>Artomyces</taxon>
    </lineage>
</organism>
<name>A0ACB8SYX7_9AGAM</name>
<dbReference type="Proteomes" id="UP000814140">
    <property type="component" value="Unassembled WGS sequence"/>
</dbReference>
<dbReference type="EMBL" id="MU277215">
    <property type="protein sequence ID" value="KAI0060921.1"/>
    <property type="molecule type" value="Genomic_DNA"/>
</dbReference>
<gene>
    <name evidence="1" type="ORF">BV25DRAFT_810555</name>
</gene>
<comment type="caution">
    <text evidence="1">The sequence shown here is derived from an EMBL/GenBank/DDBJ whole genome shotgun (WGS) entry which is preliminary data.</text>
</comment>
<evidence type="ECO:0000313" key="1">
    <source>
        <dbReference type="EMBL" id="KAI0060921.1"/>
    </source>
</evidence>